<organism evidence="2 3">
    <name type="scientific">Corynebacterium timonense</name>
    <dbReference type="NCBI Taxonomy" id="441500"/>
    <lineage>
        <taxon>Bacteria</taxon>
        <taxon>Bacillati</taxon>
        <taxon>Actinomycetota</taxon>
        <taxon>Actinomycetes</taxon>
        <taxon>Mycobacteriales</taxon>
        <taxon>Corynebacteriaceae</taxon>
        <taxon>Corynebacterium</taxon>
    </lineage>
</organism>
<dbReference type="Proteomes" id="UP000182237">
    <property type="component" value="Chromosome I"/>
</dbReference>
<dbReference type="OrthoDB" id="5196933at2"/>
<proteinExistence type="predicted"/>
<keyword evidence="1" id="KW-0812">Transmembrane</keyword>
<dbReference type="AlphaFoldDB" id="A0A1H1LJ54"/>
<gene>
    <name evidence="2" type="ORF">SAMN04488539_0229</name>
</gene>
<sequence>MARDINDIERDIKRTRGQLASTLDEIAFRTNPSTLADNAKDQATSLIKQDGVQKALIGVGVGIAALVAIKFFNGRKRKKELKELQDLLARR</sequence>
<keyword evidence="3" id="KW-1185">Reference proteome</keyword>
<protein>
    <recommendedName>
        <fullName evidence="4">DUF3618 domain-containing protein</fullName>
    </recommendedName>
</protein>
<dbReference type="InterPro" id="IPR022062">
    <property type="entry name" value="DUF3618"/>
</dbReference>
<evidence type="ECO:0000313" key="3">
    <source>
        <dbReference type="Proteomes" id="UP000182237"/>
    </source>
</evidence>
<dbReference type="RefSeq" id="WP_019193403.1">
    <property type="nucleotide sequence ID" value="NZ_LT629765.1"/>
</dbReference>
<name>A0A1H1LJ54_9CORY</name>
<keyword evidence="1" id="KW-1133">Transmembrane helix</keyword>
<accession>A0A1H1LJ54</accession>
<dbReference type="EMBL" id="LT629765">
    <property type="protein sequence ID" value="SDR74342.1"/>
    <property type="molecule type" value="Genomic_DNA"/>
</dbReference>
<dbReference type="Pfam" id="PF12277">
    <property type="entry name" value="DUF3618"/>
    <property type="match status" value="1"/>
</dbReference>
<keyword evidence="1" id="KW-0472">Membrane</keyword>
<dbReference type="eggNOG" id="ENOG502ZF7P">
    <property type="taxonomic scope" value="Bacteria"/>
</dbReference>
<feature type="transmembrane region" description="Helical" evidence="1">
    <location>
        <begin position="55"/>
        <end position="72"/>
    </location>
</feature>
<dbReference type="STRING" id="1203190.GCA_000312345_00542"/>
<evidence type="ECO:0000256" key="1">
    <source>
        <dbReference type="SAM" id="Phobius"/>
    </source>
</evidence>
<evidence type="ECO:0008006" key="4">
    <source>
        <dbReference type="Google" id="ProtNLM"/>
    </source>
</evidence>
<reference evidence="2 3" key="1">
    <citation type="submission" date="2016-10" db="EMBL/GenBank/DDBJ databases">
        <authorList>
            <person name="de Groot N.N."/>
        </authorList>
    </citation>
    <scope>NUCLEOTIDE SEQUENCE [LARGE SCALE GENOMIC DNA]</scope>
    <source>
        <strain evidence="2 3">DSM 45434</strain>
    </source>
</reference>
<evidence type="ECO:0000313" key="2">
    <source>
        <dbReference type="EMBL" id="SDR74342.1"/>
    </source>
</evidence>